<sequence length="974" mass="108760">MNFDRGFSWGRRVKSTSATHGEFGLHTVVSKAPDAIDCVDVVAIHGLNGHYLNTWTDEKSGVNWLKDILPQVVQSARVMSFSYNSMLQFSKSTSDIFTFGQQLLESLIAERNTIVETQRPIIFICHSLGGLVFKQAFVRVDESNRYMTLRKSFSAVLFFGTPHRGSDIAAWATFAARLLALASLGRNTNAQLSKDLEPGSRKMQLITSSFLEKCARHKLEIASCYETHKMGFLSTLVVDRDSAVLGIPNKEVEIPMESDHRSICRFSHLSEPRFQPIAARLRFFVKAAMRQNSSLIPSLMQSLETSNYKAQRSLNPDPVKGTCTWILDHPKYQSWLEATGPPLLWISADPGCGKSVLASFIIDTFASMSKTTGLNVCYFFFKSDNTEQGSVVNGVKALLHQLYTQQMDLAATGLAHLQGNDLENVEKLWEVFAMSAERGSAKKTVCILDGLDECEPKSLRLLLGCISAFLTAKTNGRAPSPKNTTAQSSGLKILVTSRPDNQIKVAFERQPRSQSEKPLRVTTLRLRGEDQPDEISSDVTKVIMSSIEDLVERGLPAKLLERVQSELIARADRTFLWVALILRLLEQKVEAGASRRELDQVLKTRDIYDIYSQLLASSPDSPRARKMLNIILAAMQALTLEQMSIALAVVPETSILGRSPTATPPSPSMLTFDEVEEDISFPLENHVKSLCGHFVRIIRNKLYLVHETAREFLLVSRELQMIPRPLPDRPARGFGGEDGSAGTTLVLDSALTSTTADTEDEPFQHSFSLLEARALLLQICTTYLYCLAKSSGSSEKGQPSAVTEPFLQYAAKSWVGHFHQVQHRLHSKDLRYFQNLCHPLFPGFSVWIREFWLPRLPDHPGGLPLDAIQDYYVNMFELDLAQLDDQEAGDADINTEDTDDEEGTRQYGPKQRRGDPESYIPIDDLALLPREMYSSNPESLLRSNFFPLQVDQAGLISLDFSNSRGPSILSRGHV</sequence>
<evidence type="ECO:0000256" key="1">
    <source>
        <dbReference type="ARBA" id="ARBA00007920"/>
    </source>
</evidence>
<evidence type="ECO:0000313" key="6">
    <source>
        <dbReference type="EMBL" id="KAK0731910.1"/>
    </source>
</evidence>
<accession>A0AA40BCT8</accession>
<dbReference type="Gene3D" id="3.40.50.300">
    <property type="entry name" value="P-loop containing nucleotide triphosphate hydrolases"/>
    <property type="match status" value="1"/>
</dbReference>
<dbReference type="InterPro" id="IPR056884">
    <property type="entry name" value="NPHP3-like_N"/>
</dbReference>
<dbReference type="Gene3D" id="3.40.50.1820">
    <property type="entry name" value="alpha/beta hydrolase"/>
    <property type="match status" value="1"/>
</dbReference>
<dbReference type="InterPro" id="IPR029058">
    <property type="entry name" value="AB_hydrolase_fold"/>
</dbReference>
<organism evidence="6 7">
    <name type="scientific">Lasiosphaeris hirsuta</name>
    <dbReference type="NCBI Taxonomy" id="260670"/>
    <lineage>
        <taxon>Eukaryota</taxon>
        <taxon>Fungi</taxon>
        <taxon>Dikarya</taxon>
        <taxon>Ascomycota</taxon>
        <taxon>Pezizomycotina</taxon>
        <taxon>Sordariomycetes</taxon>
        <taxon>Sordariomycetidae</taxon>
        <taxon>Sordariales</taxon>
        <taxon>Lasiosphaeriaceae</taxon>
        <taxon>Lasiosphaeris</taxon>
    </lineage>
</organism>
<evidence type="ECO:0008006" key="8">
    <source>
        <dbReference type="Google" id="ProtNLM"/>
    </source>
</evidence>
<feature type="compositionally biased region" description="Acidic residues" evidence="3">
    <location>
        <begin position="891"/>
        <end position="902"/>
    </location>
</feature>
<reference evidence="6" key="1">
    <citation type="submission" date="2023-06" db="EMBL/GenBank/DDBJ databases">
        <title>Genome-scale phylogeny and comparative genomics of the fungal order Sordariales.</title>
        <authorList>
            <consortium name="Lawrence Berkeley National Laboratory"/>
            <person name="Hensen N."/>
            <person name="Bonometti L."/>
            <person name="Westerberg I."/>
            <person name="Brannstrom I.O."/>
            <person name="Guillou S."/>
            <person name="Cros-Aarteil S."/>
            <person name="Calhoun S."/>
            <person name="Haridas S."/>
            <person name="Kuo A."/>
            <person name="Mondo S."/>
            <person name="Pangilinan J."/>
            <person name="Riley R."/>
            <person name="Labutti K."/>
            <person name="Andreopoulos B."/>
            <person name="Lipzen A."/>
            <person name="Chen C."/>
            <person name="Yanf M."/>
            <person name="Daum C."/>
            <person name="Ng V."/>
            <person name="Clum A."/>
            <person name="Steindorff A."/>
            <person name="Ohm R."/>
            <person name="Martin F."/>
            <person name="Silar P."/>
            <person name="Natvig D."/>
            <person name="Lalanne C."/>
            <person name="Gautier V."/>
            <person name="Ament-Velasquez S.L."/>
            <person name="Kruys A."/>
            <person name="Hutchinson M.I."/>
            <person name="Powell A.J."/>
            <person name="Barry K."/>
            <person name="Miller A.N."/>
            <person name="Grigoriev I.V."/>
            <person name="Debuchy R."/>
            <person name="Gladieux P."/>
            <person name="Thoren M.H."/>
            <person name="Johannesson H."/>
        </authorList>
    </citation>
    <scope>NUCLEOTIDE SEQUENCE</scope>
    <source>
        <strain evidence="6">SMH4607-1</strain>
    </source>
</reference>
<comment type="caution">
    <text evidence="6">The sequence shown here is derived from an EMBL/GenBank/DDBJ whole genome shotgun (WGS) entry which is preliminary data.</text>
</comment>
<name>A0AA40BCT8_9PEZI</name>
<evidence type="ECO:0000256" key="2">
    <source>
        <dbReference type="ARBA" id="ARBA00022737"/>
    </source>
</evidence>
<dbReference type="Pfam" id="PF05057">
    <property type="entry name" value="DUF676"/>
    <property type="match status" value="1"/>
</dbReference>
<dbReference type="InterPro" id="IPR027417">
    <property type="entry name" value="P-loop_NTPase"/>
</dbReference>
<dbReference type="InterPro" id="IPR007751">
    <property type="entry name" value="DUF676_lipase-like"/>
</dbReference>
<evidence type="ECO:0000313" key="7">
    <source>
        <dbReference type="Proteomes" id="UP001172102"/>
    </source>
</evidence>
<dbReference type="PANTHER" id="PTHR10039:SF14">
    <property type="entry name" value="NACHT DOMAIN-CONTAINING PROTEIN"/>
    <property type="match status" value="1"/>
</dbReference>
<keyword evidence="7" id="KW-1185">Reference proteome</keyword>
<keyword evidence="2" id="KW-0677">Repeat</keyword>
<evidence type="ECO:0000259" key="4">
    <source>
        <dbReference type="Pfam" id="PF05057"/>
    </source>
</evidence>
<gene>
    <name evidence="6" type="ORF">B0H67DRAFT_90175</name>
</gene>
<protein>
    <recommendedName>
        <fullName evidence="8">NACHT domain-containing protein</fullName>
    </recommendedName>
</protein>
<dbReference type="AlphaFoldDB" id="A0AA40BCT8"/>
<proteinExistence type="inferred from homology"/>
<dbReference type="EMBL" id="JAUKUA010000001">
    <property type="protein sequence ID" value="KAK0731910.1"/>
    <property type="molecule type" value="Genomic_DNA"/>
</dbReference>
<dbReference type="PANTHER" id="PTHR10039">
    <property type="entry name" value="AMELOGENIN"/>
    <property type="match status" value="1"/>
</dbReference>
<feature type="region of interest" description="Disordered" evidence="3">
    <location>
        <begin position="891"/>
        <end position="918"/>
    </location>
</feature>
<dbReference type="Proteomes" id="UP001172102">
    <property type="component" value="Unassembled WGS sequence"/>
</dbReference>
<dbReference type="SUPFAM" id="SSF52540">
    <property type="entry name" value="P-loop containing nucleoside triphosphate hydrolases"/>
    <property type="match status" value="1"/>
</dbReference>
<evidence type="ECO:0000259" key="5">
    <source>
        <dbReference type="Pfam" id="PF24883"/>
    </source>
</evidence>
<feature type="domain" description="DUF676" evidence="4">
    <location>
        <begin position="41"/>
        <end position="169"/>
    </location>
</feature>
<comment type="similarity">
    <text evidence="1">Belongs to the putative lipase ROG1 family.</text>
</comment>
<dbReference type="Pfam" id="PF24883">
    <property type="entry name" value="NPHP3_N"/>
    <property type="match status" value="1"/>
</dbReference>
<dbReference type="SUPFAM" id="SSF53474">
    <property type="entry name" value="alpha/beta-Hydrolases"/>
    <property type="match status" value="1"/>
</dbReference>
<feature type="domain" description="Nephrocystin 3-like N-terminal" evidence="5">
    <location>
        <begin position="321"/>
        <end position="498"/>
    </location>
</feature>
<evidence type="ECO:0000256" key="3">
    <source>
        <dbReference type="SAM" id="MobiDB-lite"/>
    </source>
</evidence>